<sequence length="253" mass="25770">MNVRKDFFDHAIGRGEPPVELDFEAIEREGADALRRRKRVVPALAMAGVAAVAGGIMALASGLGSAGGLVEQGSGGGDPIPATPAPPSRHSPDAGPSSTAPAPSPASSTPPDTGSAPSSTAAGSPEGRRSDASVVDPTAVAAADRLPICFSKASMAGYGQPWGPETLLVRPVPAASLTPTQGSPDRFDVALDVCRQYWTDNVRGWRAPDAPVPALVRCVLVLPQSPEHGSLGVYPGDEGTCRELGFPVAVPAK</sequence>
<dbReference type="RefSeq" id="WP_096491280.1">
    <property type="nucleotide sequence ID" value="NZ_CP023445.1"/>
</dbReference>
<evidence type="ECO:0000256" key="1">
    <source>
        <dbReference type="SAM" id="MobiDB-lite"/>
    </source>
</evidence>
<keyword evidence="2" id="KW-1133">Transmembrane helix</keyword>
<dbReference type="KEGG" id="apre:CNX65_02200"/>
<feature type="compositionally biased region" description="Low complexity" evidence="1">
    <location>
        <begin position="93"/>
        <end position="125"/>
    </location>
</feature>
<evidence type="ECO:0000313" key="3">
    <source>
        <dbReference type="EMBL" id="ATE52251.1"/>
    </source>
</evidence>
<feature type="region of interest" description="Disordered" evidence="1">
    <location>
        <begin position="70"/>
        <end position="135"/>
    </location>
</feature>
<evidence type="ECO:0000313" key="4">
    <source>
        <dbReference type="Proteomes" id="UP000218505"/>
    </source>
</evidence>
<reference evidence="3" key="1">
    <citation type="submission" date="2017-09" db="EMBL/GenBank/DDBJ databases">
        <title>Complete Genome Sequence of ansamitocin-producing Bacterium Actinosynnema pretiosum X47.</title>
        <authorList>
            <person name="Cao G."/>
            <person name="Zong G."/>
            <person name="Zhong C."/>
            <person name="Fu J."/>
        </authorList>
    </citation>
    <scope>NUCLEOTIDE SEQUENCE [LARGE SCALE GENOMIC DNA]</scope>
    <source>
        <strain evidence="3">X47</strain>
    </source>
</reference>
<accession>A0A290YZQ1</accession>
<evidence type="ECO:0000256" key="2">
    <source>
        <dbReference type="SAM" id="Phobius"/>
    </source>
</evidence>
<keyword evidence="4" id="KW-1185">Reference proteome</keyword>
<keyword evidence="2" id="KW-0472">Membrane</keyword>
<proteinExistence type="predicted"/>
<dbReference type="AlphaFoldDB" id="A0A290YZQ1"/>
<organism evidence="3 4">
    <name type="scientific">Actinosynnema pretiosum</name>
    <dbReference type="NCBI Taxonomy" id="42197"/>
    <lineage>
        <taxon>Bacteria</taxon>
        <taxon>Bacillati</taxon>
        <taxon>Actinomycetota</taxon>
        <taxon>Actinomycetes</taxon>
        <taxon>Pseudonocardiales</taxon>
        <taxon>Pseudonocardiaceae</taxon>
        <taxon>Actinosynnema</taxon>
    </lineage>
</organism>
<dbReference type="Proteomes" id="UP000218505">
    <property type="component" value="Chromosome"/>
</dbReference>
<gene>
    <name evidence="3" type="ORF">CNX65_02200</name>
</gene>
<keyword evidence="2" id="KW-0812">Transmembrane</keyword>
<protein>
    <submittedName>
        <fullName evidence="3">Uncharacterized protein</fullName>
    </submittedName>
</protein>
<name>A0A290YZQ1_9PSEU</name>
<dbReference type="EMBL" id="CP023445">
    <property type="protein sequence ID" value="ATE52251.1"/>
    <property type="molecule type" value="Genomic_DNA"/>
</dbReference>
<feature type="transmembrane region" description="Helical" evidence="2">
    <location>
        <begin position="43"/>
        <end position="64"/>
    </location>
</feature>